<sequence length="425" mass="45012">MSETLAAASMNSRGHVWRAVLATSIGNALEWFDLVVYGFFAVVIAKLFFPAGNDTVSLLLTLGTFGVSFFMRPLGAIVIGAYADRAGRKAALTLSILLMMIGTAIIVVLPTYETIGIAAPLILVLARLMQGFSAGGEFGSATAFLAEHVPQRRGFFASWQVASQGLTTVLAAVFGSVLTGKLTPDQLMSWGWRVPFAFGLLIGPIAYYIRSNVDETPEFLSAQPTESPLRDTFAGHKARLVIAIGIVVLGTVATYLVLFMPTYSVKQLGLPASVSFSAVVLTGMIQMIGSPIVGHLSDKIGRTGLMLGSAALMLVLIYPAFAWLVASPNAGTLIAVQVAMGILVTGYFAALPGLLSEIFPVATRTTGMSLAYNIAVTIFGGFGPFIIAWLIRETGQKVAPSFYLMFAALVSLVALSAARRLLGLR</sequence>
<dbReference type="PANTHER" id="PTHR43528:SF1">
    <property type="entry name" value="ALPHA-KETOGLUTARATE PERMEASE"/>
    <property type="match status" value="1"/>
</dbReference>
<dbReference type="InterPro" id="IPR051084">
    <property type="entry name" value="H+-coupled_symporters"/>
</dbReference>
<feature type="transmembrane region" description="Helical" evidence="9">
    <location>
        <begin position="190"/>
        <end position="209"/>
    </location>
</feature>
<dbReference type="GO" id="GO:0005886">
    <property type="term" value="C:plasma membrane"/>
    <property type="evidence" value="ECO:0007669"/>
    <property type="project" value="UniProtKB-SubCell"/>
</dbReference>
<feature type="transmembrane region" description="Helical" evidence="9">
    <location>
        <begin position="305"/>
        <end position="326"/>
    </location>
</feature>
<protein>
    <submittedName>
        <fullName evidence="11">MFS transporter</fullName>
    </submittedName>
</protein>
<evidence type="ECO:0000256" key="7">
    <source>
        <dbReference type="ARBA" id="ARBA00022989"/>
    </source>
</evidence>
<evidence type="ECO:0000256" key="3">
    <source>
        <dbReference type="ARBA" id="ARBA00022448"/>
    </source>
</evidence>
<dbReference type="OrthoDB" id="6766492at2"/>
<keyword evidence="3" id="KW-0813">Transport</keyword>
<feature type="transmembrane region" description="Helical" evidence="9">
    <location>
        <begin position="370"/>
        <end position="391"/>
    </location>
</feature>
<gene>
    <name evidence="11" type="ORF">C0Z18_02820</name>
</gene>
<dbReference type="PROSITE" id="PS00216">
    <property type="entry name" value="SUGAR_TRANSPORT_1"/>
    <property type="match status" value="1"/>
</dbReference>
<dbReference type="SUPFAM" id="SSF103473">
    <property type="entry name" value="MFS general substrate transporter"/>
    <property type="match status" value="1"/>
</dbReference>
<keyword evidence="8 9" id="KW-0472">Membrane</keyword>
<evidence type="ECO:0000313" key="11">
    <source>
        <dbReference type="EMBL" id="PMS23158.1"/>
    </source>
</evidence>
<keyword evidence="7 9" id="KW-1133">Transmembrane helix</keyword>
<dbReference type="RefSeq" id="WP_102643847.1">
    <property type="nucleotide sequence ID" value="NZ_PNYA01000002.1"/>
</dbReference>
<feature type="domain" description="Major facilitator superfamily (MFS) profile" evidence="10">
    <location>
        <begin position="19"/>
        <end position="425"/>
    </location>
</feature>
<evidence type="ECO:0000259" key="10">
    <source>
        <dbReference type="PROSITE" id="PS50850"/>
    </source>
</evidence>
<dbReference type="EMBL" id="PNYA01000002">
    <property type="protein sequence ID" value="PMS23158.1"/>
    <property type="molecule type" value="Genomic_DNA"/>
</dbReference>
<feature type="transmembrane region" description="Helical" evidence="9">
    <location>
        <begin position="90"/>
        <end position="109"/>
    </location>
</feature>
<feature type="transmembrane region" description="Helical" evidence="9">
    <location>
        <begin position="240"/>
        <end position="260"/>
    </location>
</feature>
<evidence type="ECO:0000256" key="4">
    <source>
        <dbReference type="ARBA" id="ARBA00022475"/>
    </source>
</evidence>
<organism evidence="11 12">
    <name type="scientific">Trinickia dabaoshanensis</name>
    <dbReference type="NCBI Taxonomy" id="564714"/>
    <lineage>
        <taxon>Bacteria</taxon>
        <taxon>Pseudomonadati</taxon>
        <taxon>Pseudomonadota</taxon>
        <taxon>Betaproteobacteria</taxon>
        <taxon>Burkholderiales</taxon>
        <taxon>Burkholderiaceae</taxon>
        <taxon>Trinickia</taxon>
    </lineage>
</organism>
<dbReference type="GO" id="GO:0015293">
    <property type="term" value="F:symporter activity"/>
    <property type="evidence" value="ECO:0007669"/>
    <property type="project" value="UniProtKB-KW"/>
</dbReference>
<evidence type="ECO:0000256" key="8">
    <source>
        <dbReference type="ARBA" id="ARBA00023136"/>
    </source>
</evidence>
<dbReference type="Proteomes" id="UP000235616">
    <property type="component" value="Unassembled WGS sequence"/>
</dbReference>
<evidence type="ECO:0000313" key="12">
    <source>
        <dbReference type="Proteomes" id="UP000235616"/>
    </source>
</evidence>
<dbReference type="InterPro" id="IPR020846">
    <property type="entry name" value="MFS_dom"/>
</dbReference>
<evidence type="ECO:0000256" key="6">
    <source>
        <dbReference type="ARBA" id="ARBA00022847"/>
    </source>
</evidence>
<keyword evidence="4" id="KW-1003">Cell membrane</keyword>
<proteinExistence type="inferred from homology"/>
<evidence type="ECO:0000256" key="1">
    <source>
        <dbReference type="ARBA" id="ARBA00004651"/>
    </source>
</evidence>
<dbReference type="InterPro" id="IPR036259">
    <property type="entry name" value="MFS_trans_sf"/>
</dbReference>
<feature type="transmembrane region" description="Helical" evidence="9">
    <location>
        <begin position="272"/>
        <end position="293"/>
    </location>
</feature>
<feature type="transmembrane region" description="Helical" evidence="9">
    <location>
        <begin position="58"/>
        <end position="83"/>
    </location>
</feature>
<dbReference type="Gene3D" id="1.20.1250.20">
    <property type="entry name" value="MFS general substrate transporter like domains"/>
    <property type="match status" value="2"/>
</dbReference>
<feature type="transmembrane region" description="Helical" evidence="9">
    <location>
        <begin position="155"/>
        <end position="178"/>
    </location>
</feature>
<evidence type="ECO:0000256" key="2">
    <source>
        <dbReference type="ARBA" id="ARBA00008240"/>
    </source>
</evidence>
<keyword evidence="5 9" id="KW-0812">Transmembrane</keyword>
<dbReference type="Pfam" id="PF07690">
    <property type="entry name" value="MFS_1"/>
    <property type="match status" value="1"/>
</dbReference>
<accession>A0A2N7W163</accession>
<name>A0A2N7W163_9BURK</name>
<dbReference type="InterPro" id="IPR005829">
    <property type="entry name" value="Sugar_transporter_CS"/>
</dbReference>
<keyword evidence="12" id="KW-1185">Reference proteome</keyword>
<dbReference type="PROSITE" id="PS50850">
    <property type="entry name" value="MFS"/>
    <property type="match status" value="1"/>
</dbReference>
<dbReference type="FunFam" id="1.20.1250.20:FF:000001">
    <property type="entry name" value="Dicarboxylate MFS transporter"/>
    <property type="match status" value="1"/>
</dbReference>
<keyword evidence="6" id="KW-0769">Symport</keyword>
<dbReference type="PANTHER" id="PTHR43528">
    <property type="entry name" value="ALPHA-KETOGLUTARATE PERMEASE"/>
    <property type="match status" value="1"/>
</dbReference>
<dbReference type="InterPro" id="IPR011701">
    <property type="entry name" value="MFS"/>
</dbReference>
<comment type="similarity">
    <text evidence="2">Belongs to the major facilitator superfamily. Metabolite:H+ Symporter (MHS) family (TC 2.A.1.6) family.</text>
</comment>
<reference evidence="11 12" key="1">
    <citation type="submission" date="2018-01" db="EMBL/GenBank/DDBJ databases">
        <title>Whole genome analyses suggest that Burkholderia sensu lato contains two further novel genera in the rhizoxinica-symbiotica group Mycetohabitans gen. nov., and Trinickia gen. nov.: implications for the evolution of diazotrophy and nodulation in the Burkholderiaceae.</title>
        <authorList>
            <person name="Estrada-de los Santos P."/>
            <person name="Palmer M."/>
            <person name="Chavez-Ramirez B."/>
            <person name="Beukes C."/>
            <person name="Steenkamp E.T."/>
            <person name="Hirsch A.M."/>
            <person name="Manyaka P."/>
            <person name="Maluk M."/>
            <person name="Lafos M."/>
            <person name="Crook M."/>
            <person name="Gross E."/>
            <person name="Simon M.F."/>
            <person name="Bueno dos Reis Junior F."/>
            <person name="Poole P.S."/>
            <person name="Venter S.N."/>
            <person name="James E.K."/>
        </authorList>
    </citation>
    <scope>NUCLEOTIDE SEQUENCE [LARGE SCALE GENOMIC DNA]</scope>
    <source>
        <strain evidence="11 12">GIMN1.004</strain>
    </source>
</reference>
<evidence type="ECO:0000256" key="5">
    <source>
        <dbReference type="ARBA" id="ARBA00022692"/>
    </source>
</evidence>
<feature type="transmembrane region" description="Helical" evidence="9">
    <location>
        <begin position="403"/>
        <end position="422"/>
    </location>
</feature>
<evidence type="ECO:0000256" key="9">
    <source>
        <dbReference type="SAM" id="Phobius"/>
    </source>
</evidence>
<comment type="subcellular location">
    <subcellularLocation>
        <location evidence="1">Cell membrane</location>
        <topology evidence="1">Multi-pass membrane protein</topology>
    </subcellularLocation>
</comment>
<feature type="transmembrane region" description="Helical" evidence="9">
    <location>
        <begin position="115"/>
        <end position="134"/>
    </location>
</feature>
<comment type="caution">
    <text evidence="11">The sequence shown here is derived from an EMBL/GenBank/DDBJ whole genome shotgun (WGS) entry which is preliminary data.</text>
</comment>
<dbReference type="AlphaFoldDB" id="A0A2N7W163"/>